<comment type="caution">
    <text evidence="8">The sequence shown here is derived from an EMBL/GenBank/DDBJ whole genome shotgun (WGS) entry which is preliminary data.</text>
</comment>
<dbReference type="GO" id="GO:0016020">
    <property type="term" value="C:membrane"/>
    <property type="evidence" value="ECO:0007669"/>
    <property type="project" value="UniProtKB-SubCell"/>
</dbReference>
<feature type="region of interest" description="Disordered" evidence="5">
    <location>
        <begin position="221"/>
        <end position="265"/>
    </location>
</feature>
<name>A0AAD5UZ94_9APHY</name>
<protein>
    <recommendedName>
        <fullName evidence="10">Mid2 domain-containing protein</fullName>
    </recommendedName>
</protein>
<organism evidence="8 9">
    <name type="scientific">Meripilus lineatus</name>
    <dbReference type="NCBI Taxonomy" id="2056292"/>
    <lineage>
        <taxon>Eukaryota</taxon>
        <taxon>Fungi</taxon>
        <taxon>Dikarya</taxon>
        <taxon>Basidiomycota</taxon>
        <taxon>Agaricomycotina</taxon>
        <taxon>Agaricomycetes</taxon>
        <taxon>Polyporales</taxon>
        <taxon>Meripilaceae</taxon>
        <taxon>Meripilus</taxon>
    </lineage>
</organism>
<dbReference type="InterPro" id="IPR051694">
    <property type="entry name" value="Immunoregulatory_rcpt-like"/>
</dbReference>
<keyword evidence="3 6" id="KW-1133">Transmembrane helix</keyword>
<keyword evidence="9" id="KW-1185">Reference proteome</keyword>
<evidence type="ECO:0008006" key="10">
    <source>
        <dbReference type="Google" id="ProtNLM"/>
    </source>
</evidence>
<feature type="transmembrane region" description="Helical" evidence="6">
    <location>
        <begin position="186"/>
        <end position="211"/>
    </location>
</feature>
<feature type="chain" id="PRO_5042116608" description="Mid2 domain-containing protein" evidence="7">
    <location>
        <begin position="24"/>
        <end position="335"/>
    </location>
</feature>
<dbReference type="Proteomes" id="UP001212997">
    <property type="component" value="Unassembled WGS sequence"/>
</dbReference>
<comment type="subcellular location">
    <subcellularLocation>
        <location evidence="1">Membrane</location>
        <topology evidence="1">Single-pass membrane protein</topology>
    </subcellularLocation>
</comment>
<keyword evidence="7" id="KW-0732">Signal</keyword>
<dbReference type="PANTHER" id="PTHR15549:SF30">
    <property type="entry name" value="MID2 DOMAIN-CONTAINING PROTEIN"/>
    <property type="match status" value="1"/>
</dbReference>
<proteinExistence type="predicted"/>
<evidence type="ECO:0000256" key="7">
    <source>
        <dbReference type="SAM" id="SignalP"/>
    </source>
</evidence>
<dbReference type="GO" id="GO:0071944">
    <property type="term" value="C:cell periphery"/>
    <property type="evidence" value="ECO:0007669"/>
    <property type="project" value="UniProtKB-ARBA"/>
</dbReference>
<sequence>MESCLGLRVLLLTSSFLIPHSLGILVNRTIDDQYGDWSTGSQVQYTPDRAWVQGSSCRATPSAQQAHNGTAIYIFTIAVQSTTAEVNFTIDGVPHGHYNQTYDMPEAFQYDVPVFSMNDLTHGAHILTVDLPDYTRVNQTTFVFDYAIYSTDADPNASPTSTDTPSSLSPSTEQASSSGRKTNVTLGAIIGGVIGGITLLAAIISAVLFWCRQRKRFLDTETQEESHVTPFQVSELNAPAFAPDTSPGPSAPQGEVPTSSEGPMNPLEKEIAALREEVAQLRANQTQAQVASPSRQHSVGESLKQLVASLRAEVDQLRANQELSRDDLPTYSELQ</sequence>
<feature type="signal peptide" evidence="7">
    <location>
        <begin position="1"/>
        <end position="23"/>
    </location>
</feature>
<dbReference type="PANTHER" id="PTHR15549">
    <property type="entry name" value="PAIRED IMMUNOGLOBULIN-LIKE TYPE 2 RECEPTOR"/>
    <property type="match status" value="1"/>
</dbReference>
<reference evidence="8" key="1">
    <citation type="submission" date="2022-07" db="EMBL/GenBank/DDBJ databases">
        <title>Genome Sequence of Physisporinus lineatus.</title>
        <authorList>
            <person name="Buettner E."/>
        </authorList>
    </citation>
    <scope>NUCLEOTIDE SEQUENCE</scope>
    <source>
        <strain evidence="8">VT162</strain>
    </source>
</reference>
<feature type="region of interest" description="Disordered" evidence="5">
    <location>
        <begin position="154"/>
        <end position="180"/>
    </location>
</feature>
<keyword evidence="2 6" id="KW-0812">Transmembrane</keyword>
<gene>
    <name evidence="8" type="ORF">NLI96_g7327</name>
</gene>
<evidence type="ECO:0000256" key="4">
    <source>
        <dbReference type="ARBA" id="ARBA00023136"/>
    </source>
</evidence>
<evidence type="ECO:0000256" key="5">
    <source>
        <dbReference type="SAM" id="MobiDB-lite"/>
    </source>
</evidence>
<evidence type="ECO:0000313" key="8">
    <source>
        <dbReference type="EMBL" id="KAJ3481929.1"/>
    </source>
</evidence>
<dbReference type="AlphaFoldDB" id="A0AAD5UZ94"/>
<dbReference type="EMBL" id="JANAWD010000297">
    <property type="protein sequence ID" value="KAJ3481929.1"/>
    <property type="molecule type" value="Genomic_DNA"/>
</dbReference>
<feature type="compositionally biased region" description="Low complexity" evidence="5">
    <location>
        <begin position="158"/>
        <end position="172"/>
    </location>
</feature>
<evidence type="ECO:0000256" key="6">
    <source>
        <dbReference type="SAM" id="Phobius"/>
    </source>
</evidence>
<evidence type="ECO:0000256" key="2">
    <source>
        <dbReference type="ARBA" id="ARBA00022692"/>
    </source>
</evidence>
<accession>A0AAD5UZ94</accession>
<dbReference type="Gene3D" id="2.60.120.260">
    <property type="entry name" value="Galactose-binding domain-like"/>
    <property type="match status" value="1"/>
</dbReference>
<evidence type="ECO:0000313" key="9">
    <source>
        <dbReference type="Proteomes" id="UP001212997"/>
    </source>
</evidence>
<evidence type="ECO:0000256" key="3">
    <source>
        <dbReference type="ARBA" id="ARBA00022989"/>
    </source>
</evidence>
<keyword evidence="4 6" id="KW-0472">Membrane</keyword>
<evidence type="ECO:0000256" key="1">
    <source>
        <dbReference type="ARBA" id="ARBA00004167"/>
    </source>
</evidence>